<gene>
    <name evidence="2" type="ORF">KC19_3G183400</name>
</gene>
<evidence type="ECO:0000256" key="1">
    <source>
        <dbReference type="SAM" id="MobiDB-lite"/>
    </source>
</evidence>
<reference evidence="2" key="1">
    <citation type="submission" date="2020-06" db="EMBL/GenBank/DDBJ databases">
        <title>WGS assembly of Ceratodon purpureus strain R40.</title>
        <authorList>
            <person name="Carey S.B."/>
            <person name="Jenkins J."/>
            <person name="Shu S."/>
            <person name="Lovell J.T."/>
            <person name="Sreedasyam A."/>
            <person name="Maumus F."/>
            <person name="Tiley G.P."/>
            <person name="Fernandez-Pozo N."/>
            <person name="Barry K."/>
            <person name="Chen C."/>
            <person name="Wang M."/>
            <person name="Lipzen A."/>
            <person name="Daum C."/>
            <person name="Saski C.A."/>
            <person name="Payton A.C."/>
            <person name="Mcbreen J.C."/>
            <person name="Conrad R.E."/>
            <person name="Kollar L.M."/>
            <person name="Olsson S."/>
            <person name="Huttunen S."/>
            <person name="Landis J.B."/>
            <person name="Wickett N.J."/>
            <person name="Johnson M.G."/>
            <person name="Rensing S.A."/>
            <person name="Grimwood J."/>
            <person name="Schmutz J."/>
            <person name="Mcdaniel S.F."/>
        </authorList>
    </citation>
    <scope>NUCLEOTIDE SEQUENCE</scope>
    <source>
        <strain evidence="2">R40</strain>
    </source>
</reference>
<dbReference type="Proteomes" id="UP000822688">
    <property type="component" value="Chromosome 3"/>
</dbReference>
<evidence type="ECO:0000313" key="3">
    <source>
        <dbReference type="Proteomes" id="UP000822688"/>
    </source>
</evidence>
<keyword evidence="3" id="KW-1185">Reference proteome</keyword>
<protein>
    <submittedName>
        <fullName evidence="2">Uncharacterized protein</fullName>
    </submittedName>
</protein>
<proteinExistence type="predicted"/>
<accession>A0A8T0INC8</accession>
<name>A0A8T0INC8_CERPU</name>
<sequence length="333" mass="36444">MDSSPPFKFRMEWKSKSGGGKSRGSGGRSGGSGGRSGGGGGRSGGGGSSSKQKREDIPKKHRSSEFSRGSSRGIVTKLDSRDVRSIASDPDVVVRPLGERVDTFSSQQSVYLESAVEEDVIDGLQSKISELQALAASTANTVKMLNQTIVDERRRVDSALDNERKRINISHLFLHQGMCNALRAFSDLILDAFYMACGKEVAGYEERAAWLFDSGKDGAEAFVSRHDVTISLFGGEKRIGRTELHLIKALRKASSMVSSHVSHSATPIEVAVALQKEGLNVFASDFKHNSGLFQLFFDMSAKKMVKDWEEGHLKEEFQTKFHPGRPPRAYTHT</sequence>
<dbReference type="EMBL" id="CM026423">
    <property type="protein sequence ID" value="KAG0584078.1"/>
    <property type="molecule type" value="Genomic_DNA"/>
</dbReference>
<dbReference type="AlphaFoldDB" id="A0A8T0INC8"/>
<evidence type="ECO:0000313" key="2">
    <source>
        <dbReference type="EMBL" id="KAG0584078.1"/>
    </source>
</evidence>
<feature type="region of interest" description="Disordered" evidence="1">
    <location>
        <begin position="1"/>
        <end position="73"/>
    </location>
</feature>
<comment type="caution">
    <text evidence="2">The sequence shown here is derived from an EMBL/GenBank/DDBJ whole genome shotgun (WGS) entry which is preliminary data.</text>
</comment>
<organism evidence="2 3">
    <name type="scientific">Ceratodon purpureus</name>
    <name type="common">Fire moss</name>
    <name type="synonym">Dicranum purpureum</name>
    <dbReference type="NCBI Taxonomy" id="3225"/>
    <lineage>
        <taxon>Eukaryota</taxon>
        <taxon>Viridiplantae</taxon>
        <taxon>Streptophyta</taxon>
        <taxon>Embryophyta</taxon>
        <taxon>Bryophyta</taxon>
        <taxon>Bryophytina</taxon>
        <taxon>Bryopsida</taxon>
        <taxon>Dicranidae</taxon>
        <taxon>Pseudoditrichales</taxon>
        <taxon>Ditrichaceae</taxon>
        <taxon>Ceratodon</taxon>
    </lineage>
</organism>
<feature type="compositionally biased region" description="Gly residues" evidence="1">
    <location>
        <begin position="17"/>
        <end position="48"/>
    </location>
</feature>